<evidence type="ECO:0000256" key="1">
    <source>
        <dbReference type="ARBA" id="ARBA00000707"/>
    </source>
</evidence>
<feature type="compositionally biased region" description="Pro residues" evidence="11">
    <location>
        <begin position="227"/>
        <end position="242"/>
    </location>
</feature>
<gene>
    <name evidence="13" type="ORF">HKI87_01g00320</name>
</gene>
<dbReference type="GO" id="GO:1990380">
    <property type="term" value="F:K48-linked deubiquitinase activity"/>
    <property type="evidence" value="ECO:0007669"/>
    <property type="project" value="InterPro"/>
</dbReference>
<dbReference type="EC" id="3.4.19.12" evidence="3"/>
<name>A0AAX4NW81_9CHLO</name>
<evidence type="ECO:0000313" key="14">
    <source>
        <dbReference type="Proteomes" id="UP001472866"/>
    </source>
</evidence>
<evidence type="ECO:0000256" key="7">
    <source>
        <dbReference type="ARBA" id="ARBA00022807"/>
    </source>
</evidence>
<dbReference type="InterPro" id="IPR039785">
    <property type="entry name" value="MINY3/4"/>
</dbReference>
<evidence type="ECO:0000256" key="11">
    <source>
        <dbReference type="SAM" id="MobiDB-lite"/>
    </source>
</evidence>
<dbReference type="Pfam" id="PF26038">
    <property type="entry name" value="Dimer_MINDY4_N"/>
    <property type="match status" value="1"/>
</dbReference>
<dbReference type="InterPro" id="IPR025257">
    <property type="entry name" value="MINDY-3/4_CD"/>
</dbReference>
<feature type="domain" description="Deubiquitinating enzyme MINDY-3/4 conserved" evidence="12">
    <location>
        <begin position="316"/>
        <end position="635"/>
    </location>
</feature>
<feature type="compositionally biased region" description="Basic and acidic residues" evidence="11">
    <location>
        <begin position="609"/>
        <end position="618"/>
    </location>
</feature>
<evidence type="ECO:0000256" key="5">
    <source>
        <dbReference type="ARBA" id="ARBA00022786"/>
    </source>
</evidence>
<comment type="similarity">
    <text evidence="2">Belongs to the MINDY deubiquitinase family. FAM188 subfamily.</text>
</comment>
<sequence length="640" mass="68076">MVSIEPATGGGRDRFGDRFAGAMASLATTTTTSSSSSSSVHQNHKVAPTVLTEALVREYLHREGLKVALQAFDRERPRDAASITNKSVLRKALGLDRAASRMRKKLEEGEKLPSALEILVRTTVSAKRVQKETGAGEATSSRVAGPAGDETTAGGSSRARWTAAQTPPEGGIAPHVTQPDVASKGFANERPSPPKPREAGGRSFLLGELRTIGAEAAAARTQRAPAPRVPRPQRPSTAPPKRPATMVAPVGPPPASTAGTDDLVLEDVDFDQEFSSSSGAFTAQAPRTSSPGAPHGSGPPLPPAIDVDISAARALKASLLGPNRHSPPPSWVQGFYFSDNPKLAFGLVQRDGGPCGVLAAVQAATLDALMEDDPDVRRWAEDPSRAITGVARTNALVRGLGKILGRAAGSGGVVSVVSGSDDSSFRGFMGSLRQRRCSGAAETQAALRASLPHLQDRCGYGLLSFVLSVVLTRGAERVALDMDDPTCGLIGGYGYCTQDLLDEQTTLKGIVGRSSCGYLTVYEWYRHLKVGSNLKDPYKPIWVVNSESHYSVLFSGDPKCCQPRAKGDQALPLDLYYYDELANQDDLIRLTVAADPERAGFAGEEEENRESMEDRPPLEKVIETRWPGVRVDWNGADPIL</sequence>
<dbReference type="PANTHER" id="PTHR12473">
    <property type="entry name" value="UBIQUITIN CARBOXYL-TERMINAL HYDROLASE MINDY-4-RELATED"/>
    <property type="match status" value="1"/>
</dbReference>
<evidence type="ECO:0000256" key="4">
    <source>
        <dbReference type="ARBA" id="ARBA00022670"/>
    </source>
</evidence>
<organism evidence="13 14">
    <name type="scientific">Chloropicon roscoffensis</name>
    <dbReference type="NCBI Taxonomy" id="1461544"/>
    <lineage>
        <taxon>Eukaryota</taxon>
        <taxon>Viridiplantae</taxon>
        <taxon>Chlorophyta</taxon>
        <taxon>Chloropicophyceae</taxon>
        <taxon>Chloropicales</taxon>
        <taxon>Chloropicaceae</taxon>
        <taxon>Chloropicon</taxon>
    </lineage>
</organism>
<dbReference type="GO" id="GO:0071108">
    <property type="term" value="P:protein K48-linked deubiquitination"/>
    <property type="evidence" value="ECO:0007669"/>
    <property type="project" value="InterPro"/>
</dbReference>
<evidence type="ECO:0000259" key="12">
    <source>
        <dbReference type="SMART" id="SM01174"/>
    </source>
</evidence>
<dbReference type="Proteomes" id="UP001472866">
    <property type="component" value="Chromosome 01"/>
</dbReference>
<keyword evidence="5" id="KW-0833">Ubl conjugation pathway</keyword>
<evidence type="ECO:0000256" key="10">
    <source>
        <dbReference type="ARBA" id="ARBA00041360"/>
    </source>
</evidence>
<dbReference type="GO" id="GO:0006508">
    <property type="term" value="P:proteolysis"/>
    <property type="evidence" value="ECO:0007669"/>
    <property type="project" value="UniProtKB-KW"/>
</dbReference>
<feature type="compositionally biased region" description="Polar residues" evidence="11">
    <location>
        <begin position="276"/>
        <end position="288"/>
    </location>
</feature>
<feature type="region of interest" description="Disordered" evidence="11">
    <location>
        <begin position="599"/>
        <end position="618"/>
    </location>
</feature>
<dbReference type="AlphaFoldDB" id="A0AAX4NW81"/>
<evidence type="ECO:0000256" key="9">
    <source>
        <dbReference type="ARBA" id="ARBA00039781"/>
    </source>
</evidence>
<feature type="region of interest" description="Disordered" evidence="11">
    <location>
        <begin position="276"/>
        <end position="301"/>
    </location>
</feature>
<reference evidence="13 14" key="1">
    <citation type="submission" date="2024-03" db="EMBL/GenBank/DDBJ databases">
        <title>Complete genome sequence of the green alga Chloropicon roscoffensis RCC1871.</title>
        <authorList>
            <person name="Lemieux C."/>
            <person name="Pombert J.-F."/>
            <person name="Otis C."/>
            <person name="Turmel M."/>
        </authorList>
    </citation>
    <scope>NUCLEOTIDE SEQUENCE [LARGE SCALE GENOMIC DNA]</scope>
    <source>
        <strain evidence="13 14">RCC1871</strain>
    </source>
</reference>
<evidence type="ECO:0000313" key="13">
    <source>
        <dbReference type="EMBL" id="WZN58510.1"/>
    </source>
</evidence>
<comment type="function">
    <text evidence="8">Probable hydrolase that can remove 'Lys-48'-linked conjugated ubiquitin from proteins.</text>
</comment>
<comment type="catalytic activity">
    <reaction evidence="1">
        <text>Thiol-dependent hydrolysis of ester, thioester, amide, peptide and isopeptide bonds formed by the C-terminal Gly of ubiquitin (a 76-residue protein attached to proteins as an intracellular targeting signal).</text>
        <dbReference type="EC" id="3.4.19.12"/>
    </reaction>
</comment>
<feature type="compositionally biased region" description="Low complexity" evidence="11">
    <location>
        <begin position="216"/>
        <end position="226"/>
    </location>
</feature>
<dbReference type="GO" id="GO:0004843">
    <property type="term" value="F:cysteine-type deubiquitinase activity"/>
    <property type="evidence" value="ECO:0007669"/>
    <property type="project" value="UniProtKB-EC"/>
</dbReference>
<dbReference type="SMART" id="SM01174">
    <property type="entry name" value="DUF4205"/>
    <property type="match status" value="1"/>
</dbReference>
<feature type="region of interest" description="Disordered" evidence="11">
    <location>
        <begin position="126"/>
        <end position="202"/>
    </location>
</feature>
<accession>A0AAX4NW81</accession>
<keyword evidence="7" id="KW-0788">Thiol protease</keyword>
<keyword evidence="6" id="KW-0378">Hydrolase</keyword>
<proteinExistence type="inferred from homology"/>
<protein>
    <recommendedName>
        <fullName evidence="9">Probable ubiquitin carboxyl-terminal hydrolase MINDY-4</fullName>
        <ecNumber evidence="3">3.4.19.12</ecNumber>
    </recommendedName>
    <alternativeName>
        <fullName evidence="10">Probable deubiquitinating enzyme MINDY-4</fullName>
    </alternativeName>
</protein>
<dbReference type="InterPro" id="IPR059022">
    <property type="entry name" value="MINDY4_N"/>
</dbReference>
<evidence type="ECO:0000256" key="6">
    <source>
        <dbReference type="ARBA" id="ARBA00022801"/>
    </source>
</evidence>
<evidence type="ECO:0000256" key="3">
    <source>
        <dbReference type="ARBA" id="ARBA00012759"/>
    </source>
</evidence>
<keyword evidence="14" id="KW-1185">Reference proteome</keyword>
<evidence type="ECO:0000256" key="2">
    <source>
        <dbReference type="ARBA" id="ARBA00011074"/>
    </source>
</evidence>
<keyword evidence="4" id="KW-0645">Protease</keyword>
<feature type="region of interest" description="Disordered" evidence="11">
    <location>
        <begin position="216"/>
        <end position="260"/>
    </location>
</feature>
<dbReference type="Pfam" id="PF13898">
    <property type="entry name" value="MINDY-3_4_CD"/>
    <property type="match status" value="2"/>
</dbReference>
<dbReference type="PANTHER" id="PTHR12473:SF8">
    <property type="entry name" value="UBIQUITIN CARBOXYL-TERMINAL HYDROLASE MINDY-4-RELATED"/>
    <property type="match status" value="1"/>
</dbReference>
<dbReference type="EMBL" id="CP151501">
    <property type="protein sequence ID" value="WZN58510.1"/>
    <property type="molecule type" value="Genomic_DNA"/>
</dbReference>
<evidence type="ECO:0000256" key="8">
    <source>
        <dbReference type="ARBA" id="ARBA00037630"/>
    </source>
</evidence>